<reference evidence="1 2" key="1">
    <citation type="submission" date="2016-10" db="EMBL/GenBank/DDBJ databases">
        <authorList>
            <person name="de Groot N.N."/>
        </authorList>
    </citation>
    <scope>NUCLEOTIDE SEQUENCE [LARGE SCALE GENOMIC DNA]</scope>
    <source>
        <strain evidence="1 2">Nv1</strain>
    </source>
</reference>
<proteinExistence type="predicted"/>
<accession>A0A1H7KM73</accession>
<sequence>MWGARIPLRGRTFQWKALLRPAWSRPEALPEGPAKRDRAAEGMPDRGYVLCGALASHCGVAPSSGRHCSALRGRAPKRCPRGPRSGIGQRRGCLIAGMCYVGRSHPTAGSHLPVEGTAPPCVVAPRSVARGARRSRVQGIYLRAWRNGPRCV</sequence>
<dbReference type="EMBL" id="FOBH01000003">
    <property type="protein sequence ID" value="SEK87644.1"/>
    <property type="molecule type" value="Genomic_DNA"/>
</dbReference>
<keyword evidence="2" id="KW-1185">Reference proteome</keyword>
<protein>
    <submittedName>
        <fullName evidence="1">Uncharacterized protein</fullName>
    </submittedName>
</protein>
<organism evidence="1 2">
    <name type="scientific">Nitrosovibrio tenuis</name>
    <dbReference type="NCBI Taxonomy" id="1233"/>
    <lineage>
        <taxon>Bacteria</taxon>
        <taxon>Pseudomonadati</taxon>
        <taxon>Pseudomonadota</taxon>
        <taxon>Betaproteobacteria</taxon>
        <taxon>Nitrosomonadales</taxon>
        <taxon>Nitrosomonadaceae</taxon>
        <taxon>Nitrosovibrio</taxon>
    </lineage>
</organism>
<evidence type="ECO:0000313" key="1">
    <source>
        <dbReference type="EMBL" id="SEK87644.1"/>
    </source>
</evidence>
<name>A0A1H7KM73_9PROT</name>
<gene>
    <name evidence="1" type="ORF">SAMN05216387_103270</name>
</gene>
<dbReference type="AlphaFoldDB" id="A0A1H7KM73"/>
<evidence type="ECO:0000313" key="2">
    <source>
        <dbReference type="Proteomes" id="UP000198620"/>
    </source>
</evidence>
<dbReference type="Proteomes" id="UP000198620">
    <property type="component" value="Unassembled WGS sequence"/>
</dbReference>